<evidence type="ECO:0000256" key="1">
    <source>
        <dbReference type="SAM" id="Phobius"/>
    </source>
</evidence>
<name>A0A8J4YSN0_CHIOP</name>
<keyword evidence="1" id="KW-1133">Transmembrane helix</keyword>
<proteinExistence type="predicted"/>
<organism evidence="2 3">
    <name type="scientific">Chionoecetes opilio</name>
    <name type="common">Atlantic snow crab</name>
    <name type="synonym">Cancer opilio</name>
    <dbReference type="NCBI Taxonomy" id="41210"/>
    <lineage>
        <taxon>Eukaryota</taxon>
        <taxon>Metazoa</taxon>
        <taxon>Ecdysozoa</taxon>
        <taxon>Arthropoda</taxon>
        <taxon>Crustacea</taxon>
        <taxon>Multicrustacea</taxon>
        <taxon>Malacostraca</taxon>
        <taxon>Eumalacostraca</taxon>
        <taxon>Eucarida</taxon>
        <taxon>Decapoda</taxon>
        <taxon>Pleocyemata</taxon>
        <taxon>Brachyura</taxon>
        <taxon>Eubrachyura</taxon>
        <taxon>Majoidea</taxon>
        <taxon>Majidae</taxon>
        <taxon>Chionoecetes</taxon>
    </lineage>
</organism>
<keyword evidence="1" id="KW-0812">Transmembrane</keyword>
<protein>
    <submittedName>
        <fullName evidence="2">Uncharacterized protein</fullName>
    </submittedName>
</protein>
<comment type="caution">
    <text evidence="2">The sequence shown here is derived from an EMBL/GenBank/DDBJ whole genome shotgun (WGS) entry which is preliminary data.</text>
</comment>
<reference evidence="2" key="1">
    <citation type="submission" date="2020-07" db="EMBL/GenBank/DDBJ databases">
        <title>The High-quality genome of the commercially important snow crab, Chionoecetes opilio.</title>
        <authorList>
            <person name="Jeong J.-H."/>
            <person name="Ryu S."/>
        </authorList>
    </citation>
    <scope>NUCLEOTIDE SEQUENCE</scope>
    <source>
        <strain evidence="2">MADBK_172401_WGS</strain>
        <tissue evidence="2">Digestive gland</tissue>
    </source>
</reference>
<keyword evidence="3" id="KW-1185">Reference proteome</keyword>
<accession>A0A8J4YSN0</accession>
<evidence type="ECO:0000313" key="3">
    <source>
        <dbReference type="Proteomes" id="UP000770661"/>
    </source>
</evidence>
<keyword evidence="1" id="KW-0472">Membrane</keyword>
<evidence type="ECO:0000313" key="2">
    <source>
        <dbReference type="EMBL" id="KAG0729971.1"/>
    </source>
</evidence>
<dbReference type="AlphaFoldDB" id="A0A8J4YSN0"/>
<sequence length="161" mass="17291">MRGASRAGSVLTYRFGGGGDQGLLMPCWRLGPALVSVFPLGWLAVLLGKQRKVYSLKAAHSQYVGGGLQQPQPGEIALVIQGSGIDWHTALTVSSLQAPGLEREFNAGMLQQEANQIGQRVSEGWFKVEHKSARSPSTRPSVPSAIPCQQLCAYSVFRGIQ</sequence>
<gene>
    <name evidence="2" type="ORF">GWK47_029253</name>
</gene>
<feature type="transmembrane region" description="Helical" evidence="1">
    <location>
        <begin position="30"/>
        <end position="48"/>
    </location>
</feature>
<dbReference type="Proteomes" id="UP000770661">
    <property type="component" value="Unassembled WGS sequence"/>
</dbReference>
<dbReference type="EMBL" id="JACEEZ010000621">
    <property type="protein sequence ID" value="KAG0729971.1"/>
    <property type="molecule type" value="Genomic_DNA"/>
</dbReference>